<evidence type="ECO:0000259" key="2">
    <source>
        <dbReference type="SMART" id="SM00198"/>
    </source>
</evidence>
<dbReference type="PANTHER" id="PTHR10334">
    <property type="entry name" value="CYSTEINE-RICH SECRETORY PROTEIN-RELATED"/>
    <property type="match status" value="1"/>
</dbReference>
<dbReference type="Proteomes" id="UP001626550">
    <property type="component" value="Unassembled WGS sequence"/>
</dbReference>
<accession>A0ABD2QG60</accession>
<name>A0ABD2QG60_9PLAT</name>
<dbReference type="AlphaFoldDB" id="A0ABD2QG60"/>
<organism evidence="3 4">
    <name type="scientific">Cichlidogyrus casuarinus</name>
    <dbReference type="NCBI Taxonomy" id="1844966"/>
    <lineage>
        <taxon>Eukaryota</taxon>
        <taxon>Metazoa</taxon>
        <taxon>Spiralia</taxon>
        <taxon>Lophotrochozoa</taxon>
        <taxon>Platyhelminthes</taxon>
        <taxon>Monogenea</taxon>
        <taxon>Monopisthocotylea</taxon>
        <taxon>Dactylogyridea</taxon>
        <taxon>Ancyrocephalidae</taxon>
        <taxon>Cichlidogyrus</taxon>
    </lineage>
</organism>
<dbReference type="PRINTS" id="PR00837">
    <property type="entry name" value="V5TPXLIKE"/>
</dbReference>
<dbReference type="SUPFAM" id="SSF55797">
    <property type="entry name" value="PR-1-like"/>
    <property type="match status" value="1"/>
</dbReference>
<dbReference type="SMART" id="SM00198">
    <property type="entry name" value="SCP"/>
    <property type="match status" value="1"/>
</dbReference>
<dbReference type="EMBL" id="JBJKFK010000233">
    <property type="protein sequence ID" value="KAL3318528.1"/>
    <property type="molecule type" value="Genomic_DNA"/>
</dbReference>
<sequence length="220" mass="25028">MVLRCKLFLCTRYEQVNGKKVCGDASDDEIYHPSKNSPHTSPQLRKGKEIDKPKPIISLSEFSECALERHNYLRSLHGCPPLKVNQKLSKECEEYAEFLAKSGKMEHCEGDFGENLAYKENIEKVELCGAIASNMWYGEIRNYDFNKDQQLPSGHFSQLVWKACKEVGFGIAFSPNTTRAIIVARYLPPGNWRGQWAENVPRPLNGKVYLPFLEDISHSG</sequence>
<comment type="caution">
    <text evidence="3">The sequence shown here is derived from an EMBL/GenBank/DDBJ whole genome shotgun (WGS) entry which is preliminary data.</text>
</comment>
<dbReference type="FunFam" id="3.40.33.10:FF:000010">
    <property type="entry name" value="Predicted protein"/>
    <property type="match status" value="1"/>
</dbReference>
<feature type="domain" description="SCP" evidence="2">
    <location>
        <begin position="60"/>
        <end position="194"/>
    </location>
</feature>
<dbReference type="InterPro" id="IPR001283">
    <property type="entry name" value="CRISP-related"/>
</dbReference>
<feature type="compositionally biased region" description="Polar residues" evidence="1">
    <location>
        <begin position="34"/>
        <end position="43"/>
    </location>
</feature>
<feature type="region of interest" description="Disordered" evidence="1">
    <location>
        <begin position="31"/>
        <end position="50"/>
    </location>
</feature>
<dbReference type="Pfam" id="PF00188">
    <property type="entry name" value="CAP"/>
    <property type="match status" value="1"/>
</dbReference>
<dbReference type="CDD" id="cd05382">
    <property type="entry name" value="CAP_GAPR1-like"/>
    <property type="match status" value="1"/>
</dbReference>
<dbReference type="Gene3D" id="3.40.33.10">
    <property type="entry name" value="CAP"/>
    <property type="match status" value="1"/>
</dbReference>
<proteinExistence type="predicted"/>
<evidence type="ECO:0000313" key="3">
    <source>
        <dbReference type="EMBL" id="KAL3318528.1"/>
    </source>
</evidence>
<evidence type="ECO:0000313" key="4">
    <source>
        <dbReference type="Proteomes" id="UP001626550"/>
    </source>
</evidence>
<evidence type="ECO:0000256" key="1">
    <source>
        <dbReference type="SAM" id="MobiDB-lite"/>
    </source>
</evidence>
<protein>
    <recommendedName>
        <fullName evidence="2">SCP domain-containing protein</fullName>
    </recommendedName>
</protein>
<dbReference type="InterPro" id="IPR034113">
    <property type="entry name" value="SCP_GAPR1-like"/>
</dbReference>
<dbReference type="InterPro" id="IPR014044">
    <property type="entry name" value="CAP_dom"/>
</dbReference>
<dbReference type="InterPro" id="IPR035940">
    <property type="entry name" value="CAP_sf"/>
</dbReference>
<reference evidence="3 4" key="1">
    <citation type="submission" date="2024-11" db="EMBL/GenBank/DDBJ databases">
        <title>Adaptive evolution of stress response genes in parasites aligns with host niche diversity.</title>
        <authorList>
            <person name="Hahn C."/>
            <person name="Resl P."/>
        </authorList>
    </citation>
    <scope>NUCLEOTIDE SEQUENCE [LARGE SCALE GENOMIC DNA]</scope>
    <source>
        <strain evidence="3">EGGRZ-B1_66</strain>
        <tissue evidence="3">Body</tissue>
    </source>
</reference>
<keyword evidence="4" id="KW-1185">Reference proteome</keyword>
<gene>
    <name evidence="3" type="ORF">Ciccas_002806</name>
</gene>